<dbReference type="AlphaFoldDB" id="A0A0E0GVQ3"/>
<evidence type="ECO:0000313" key="2">
    <source>
        <dbReference type="Proteomes" id="UP000006591"/>
    </source>
</evidence>
<dbReference type="HOGENOM" id="CLU_2692001_0_0_1"/>
<reference evidence="1" key="2">
    <citation type="submission" date="2018-04" db="EMBL/GenBank/DDBJ databases">
        <title>OnivRS2 (Oryza nivara Reference Sequence Version 2).</title>
        <authorList>
            <person name="Zhang J."/>
            <person name="Kudrna D."/>
            <person name="Lee S."/>
            <person name="Talag J."/>
            <person name="Rajasekar S."/>
            <person name="Welchert J."/>
            <person name="Hsing Y.-I."/>
            <person name="Wing R.A."/>
        </authorList>
    </citation>
    <scope>NUCLEOTIDE SEQUENCE [LARGE SCALE GENOMIC DNA]</scope>
    <source>
        <strain evidence="1">SL10</strain>
    </source>
</reference>
<organism evidence="1">
    <name type="scientific">Oryza nivara</name>
    <name type="common">Indian wild rice</name>
    <name type="synonym">Oryza sativa f. spontanea</name>
    <dbReference type="NCBI Taxonomy" id="4536"/>
    <lineage>
        <taxon>Eukaryota</taxon>
        <taxon>Viridiplantae</taxon>
        <taxon>Streptophyta</taxon>
        <taxon>Embryophyta</taxon>
        <taxon>Tracheophyta</taxon>
        <taxon>Spermatophyta</taxon>
        <taxon>Magnoliopsida</taxon>
        <taxon>Liliopsida</taxon>
        <taxon>Poales</taxon>
        <taxon>Poaceae</taxon>
        <taxon>BOP clade</taxon>
        <taxon>Oryzoideae</taxon>
        <taxon>Oryzeae</taxon>
        <taxon>Oryzinae</taxon>
        <taxon>Oryza</taxon>
    </lineage>
</organism>
<proteinExistence type="predicted"/>
<keyword evidence="2" id="KW-1185">Reference proteome</keyword>
<name>A0A0E0GVQ3_ORYNI</name>
<protein>
    <submittedName>
        <fullName evidence="1">Uncharacterized protein</fullName>
    </submittedName>
</protein>
<accession>A0A0E0GVQ3</accession>
<dbReference type="Proteomes" id="UP000006591">
    <property type="component" value="Chromosome 3"/>
</dbReference>
<dbReference type="EnsemblPlants" id="ONIVA03G40880.1">
    <property type="protein sequence ID" value="ONIVA03G40880.1"/>
    <property type="gene ID" value="ONIVA03G40880"/>
</dbReference>
<dbReference type="Gramene" id="ONIVA03G40880.1">
    <property type="protein sequence ID" value="ONIVA03G40880.1"/>
    <property type="gene ID" value="ONIVA03G40880"/>
</dbReference>
<reference evidence="1" key="1">
    <citation type="submission" date="2015-04" db="UniProtKB">
        <authorList>
            <consortium name="EnsemblPlants"/>
        </authorList>
    </citation>
    <scope>IDENTIFICATION</scope>
    <source>
        <strain evidence="1">SL10</strain>
    </source>
</reference>
<evidence type="ECO:0000313" key="1">
    <source>
        <dbReference type="EnsemblPlants" id="ONIVA03G40880.1"/>
    </source>
</evidence>
<sequence>MDGQDGGSLIWTWVIQRTVQARECQMMPTLILEGCILFDLNLMNWIFGLFKSIFVNDMSTCMYLVLIELGASTQ</sequence>